<dbReference type="AlphaFoldDB" id="I7J3D0"/>
<dbReference type="RefSeq" id="WP_008473767.1">
    <property type="nucleotide sequence ID" value="NZ_AYZO01000032.1"/>
</dbReference>
<evidence type="ECO:0000256" key="1">
    <source>
        <dbReference type="SAM" id="MobiDB-lite"/>
    </source>
</evidence>
<feature type="region of interest" description="Disordered" evidence="1">
    <location>
        <begin position="35"/>
        <end position="64"/>
    </location>
</feature>
<accession>I7J3D0</accession>
<feature type="transmembrane region" description="Helical" evidence="2">
    <location>
        <begin position="193"/>
        <end position="211"/>
    </location>
</feature>
<evidence type="ECO:0000313" key="6">
    <source>
        <dbReference type="Proteomes" id="UP000009326"/>
    </source>
</evidence>
<evidence type="ECO:0000313" key="7">
    <source>
        <dbReference type="Proteomes" id="UP000051521"/>
    </source>
</evidence>
<protein>
    <recommendedName>
        <fullName evidence="3">Zinc-ribbon domain-containing protein</fullName>
    </recommendedName>
</protein>
<dbReference type="Proteomes" id="UP000009326">
    <property type="component" value="Unassembled WGS sequence"/>
</dbReference>
<feature type="compositionally biased region" description="Basic and acidic residues" evidence="1">
    <location>
        <begin position="35"/>
        <end position="53"/>
    </location>
</feature>
<sequence length="284" mass="31965">MKVCPKCGSEMGADVNFCTNCGTNIQDVPVTVDEKTATTAKESETAETERPITRAEYQQQGESDASQAANFFKEKGEVDEAEVYHPANIWDWLTYSWKNPMKEQVAESWYGWATLLVEDLLFIIGMASGSSRVMGMFNSGYSMMNGMQIPYIPFFIYLLIIQAACFGVYYLGYKFIYGSVRQFNDFVNHMMQVSNLNAIFIVLAFIFMLMVNPILVGIMIFLILTVWTASFQVVLLGDPNPVHDKFYSYLVLQVIFALAFTLIFAVIGWGIVGSTLGMFGRFGM</sequence>
<evidence type="ECO:0000313" key="5">
    <source>
        <dbReference type="EMBL" id="KRN10287.1"/>
    </source>
</evidence>
<keyword evidence="2" id="KW-1133">Transmembrane helix</keyword>
<dbReference type="Proteomes" id="UP000051521">
    <property type="component" value="Unassembled WGS sequence"/>
</dbReference>
<feature type="transmembrane region" description="Helical" evidence="2">
    <location>
        <begin position="109"/>
        <end position="129"/>
    </location>
</feature>
<feature type="domain" description="Zinc-ribbon" evidence="3">
    <location>
        <begin position="4"/>
        <end position="24"/>
    </location>
</feature>
<dbReference type="Pfam" id="PF13240">
    <property type="entry name" value="Zn_Ribbon_1"/>
    <property type="match status" value="1"/>
</dbReference>
<name>I7J3D0_9LACO</name>
<feature type="transmembrane region" description="Helical" evidence="2">
    <location>
        <begin position="217"/>
        <end position="237"/>
    </location>
</feature>
<dbReference type="STRING" id="1423751.FC38_GL001165"/>
<feature type="transmembrane region" description="Helical" evidence="2">
    <location>
        <begin position="149"/>
        <end position="172"/>
    </location>
</feature>
<proteinExistence type="predicted"/>
<dbReference type="OrthoDB" id="2295373at2"/>
<keyword evidence="2" id="KW-0472">Membrane</keyword>
<evidence type="ECO:0000313" key="4">
    <source>
        <dbReference type="EMBL" id="CCI87517.1"/>
    </source>
</evidence>
<feature type="transmembrane region" description="Helical" evidence="2">
    <location>
        <begin position="249"/>
        <end position="272"/>
    </location>
</feature>
<dbReference type="PATRIC" id="fig|1423751.3.peg.1203"/>
<reference evidence="5 7" key="2">
    <citation type="journal article" date="2015" name="Genome Announc.">
        <title>Expanding the biotechnology potential of lactobacilli through comparative genomics of 213 strains and associated genera.</title>
        <authorList>
            <person name="Sun Z."/>
            <person name="Harris H.M."/>
            <person name="McCann A."/>
            <person name="Guo C."/>
            <person name="Argimon S."/>
            <person name="Zhang W."/>
            <person name="Yang X."/>
            <person name="Jeffery I.B."/>
            <person name="Cooney J.C."/>
            <person name="Kagawa T.F."/>
            <person name="Liu W."/>
            <person name="Song Y."/>
            <person name="Salvetti E."/>
            <person name="Wrobel A."/>
            <person name="Rasinkangas P."/>
            <person name="Parkhill J."/>
            <person name="Rea M.C."/>
            <person name="O'Sullivan O."/>
            <person name="Ritari J."/>
            <person name="Douillard F.P."/>
            <person name="Paul Ross R."/>
            <person name="Yang R."/>
            <person name="Briner A.E."/>
            <person name="Felis G.E."/>
            <person name="de Vos W.M."/>
            <person name="Barrangou R."/>
            <person name="Klaenhammer T.R."/>
            <person name="Caufield P.W."/>
            <person name="Cui Y."/>
            <person name="Zhang H."/>
            <person name="O'Toole P.W."/>
        </authorList>
    </citation>
    <scope>NUCLEOTIDE SEQUENCE [LARGE SCALE GENOMIC DNA]</scope>
    <source>
        <strain evidence="5 7">DSM 23908</strain>
    </source>
</reference>
<reference evidence="4 6" key="1">
    <citation type="submission" date="2012-06" db="EMBL/GenBank/DDBJ databases">
        <title>Draft genome sequence of Lactobacillus gigeriorum CRBIP 24.85T, isolated from chicken crop.</title>
        <authorList>
            <person name="Cousin S."/>
            <person name="Ma L."/>
            <person name="Creno S."/>
            <person name="Clermont D."/>
            <person name="Loux V."/>
            <person name="Bizet C."/>
            <person name="Bouchier C."/>
        </authorList>
    </citation>
    <scope>NUCLEOTIDE SEQUENCE [LARGE SCALE GENOMIC DNA]</scope>
    <source>
        <strain evidence="6">CRBIP 24.85T</strain>
        <strain evidence="4">Type strain: CRBIP 24.85</strain>
    </source>
</reference>
<dbReference type="InterPro" id="IPR026870">
    <property type="entry name" value="Zinc_ribbon_dom"/>
</dbReference>
<dbReference type="EMBL" id="AYZO01000032">
    <property type="protein sequence ID" value="KRN10287.1"/>
    <property type="molecule type" value="Genomic_DNA"/>
</dbReference>
<evidence type="ECO:0000259" key="3">
    <source>
        <dbReference type="Pfam" id="PF13240"/>
    </source>
</evidence>
<evidence type="ECO:0000256" key="2">
    <source>
        <dbReference type="SAM" id="Phobius"/>
    </source>
</evidence>
<organism evidence="4 6">
    <name type="scientific">Lactobacillus gigeriorum DSM 23908 = CRBIP 24.85</name>
    <dbReference type="NCBI Taxonomy" id="1423751"/>
    <lineage>
        <taxon>Bacteria</taxon>
        <taxon>Bacillati</taxon>
        <taxon>Bacillota</taxon>
        <taxon>Bacilli</taxon>
        <taxon>Lactobacillales</taxon>
        <taxon>Lactobacillaceae</taxon>
        <taxon>Lactobacillus</taxon>
    </lineage>
</organism>
<keyword evidence="7" id="KW-1185">Reference proteome</keyword>
<keyword evidence="2" id="KW-0812">Transmembrane</keyword>
<gene>
    <name evidence="4" type="ORF">BN52_05215</name>
    <name evidence="5" type="ORF">FC38_GL001165</name>
</gene>
<comment type="caution">
    <text evidence="4">The sequence shown here is derived from an EMBL/GenBank/DDBJ whole genome shotgun (WGS) entry which is preliminary data.</text>
</comment>
<dbReference type="EMBL" id="CAKC01000073">
    <property type="protein sequence ID" value="CCI87517.1"/>
    <property type="molecule type" value="Genomic_DNA"/>
</dbReference>